<evidence type="ECO:0000256" key="3">
    <source>
        <dbReference type="ARBA" id="ARBA00010136"/>
    </source>
</evidence>
<keyword evidence="10" id="KW-0862">Zinc</keyword>
<dbReference type="Gene3D" id="1.10.390.10">
    <property type="entry name" value="Neutral Protease Domain 2"/>
    <property type="match status" value="1"/>
</dbReference>
<dbReference type="Proteomes" id="UP001207736">
    <property type="component" value="Unassembled WGS sequence"/>
</dbReference>
<dbReference type="GO" id="GO:0006508">
    <property type="term" value="P:proteolysis"/>
    <property type="evidence" value="ECO:0007669"/>
    <property type="project" value="UniProtKB-KW"/>
</dbReference>
<evidence type="ECO:0000256" key="6">
    <source>
        <dbReference type="ARBA" id="ARBA00022438"/>
    </source>
</evidence>
<keyword evidence="9" id="KW-0378">Hydrolase</keyword>
<dbReference type="EC" id="3.4.11.2" evidence="4"/>
<evidence type="ECO:0000256" key="11">
    <source>
        <dbReference type="ARBA" id="ARBA00023049"/>
    </source>
</evidence>
<dbReference type="InterPro" id="IPR014782">
    <property type="entry name" value="Peptidase_M1_dom"/>
</dbReference>
<keyword evidence="11" id="KW-0482">Metalloprotease</keyword>
<dbReference type="InterPro" id="IPR027268">
    <property type="entry name" value="Peptidase_M4/M1_CTD_sf"/>
</dbReference>
<evidence type="ECO:0000256" key="2">
    <source>
        <dbReference type="ARBA" id="ARBA00001947"/>
    </source>
</evidence>
<dbReference type="GO" id="GO:0005615">
    <property type="term" value="C:extracellular space"/>
    <property type="evidence" value="ECO:0007669"/>
    <property type="project" value="TreeGrafter"/>
</dbReference>
<feature type="domain" description="Peptidase M1 membrane alanine aminopeptidase" evidence="12">
    <location>
        <begin position="279"/>
        <end position="485"/>
    </location>
</feature>
<keyword evidence="17" id="KW-1185">Reference proteome</keyword>
<reference evidence="14 17" key="1">
    <citation type="submission" date="2021-11" db="EMBL/GenBank/DDBJ databases">
        <title>Draft genome sequence of Capnocytophaga sp. strain KC07075 isolated from cat oral cavity.</title>
        <authorList>
            <person name="Suzuki M."/>
            <person name="Imaoka K."/>
            <person name="Kimura M."/>
            <person name="Morikawa S."/>
            <person name="Maeda K."/>
        </authorList>
    </citation>
    <scope>NUCLEOTIDE SEQUENCE</scope>
    <source>
        <strain evidence="14">KC07075</strain>
        <strain evidence="15 17">KC07079</strain>
    </source>
</reference>
<keyword evidence="8" id="KW-0479">Metal-binding</keyword>
<evidence type="ECO:0000313" key="17">
    <source>
        <dbReference type="Proteomes" id="UP001208692"/>
    </source>
</evidence>
<evidence type="ECO:0000256" key="1">
    <source>
        <dbReference type="ARBA" id="ARBA00000098"/>
    </source>
</evidence>
<comment type="catalytic activity">
    <reaction evidence="1">
        <text>Release of an N-terminal amino acid, Xaa-|-Yaa- from a peptide, amide or arylamide. Xaa is preferably Ala, but may be most amino acids including Pro (slow action). When a terminal hydrophobic residue is followed by a prolyl residue, the two may be released as an intact Xaa-Pro dipeptide.</text>
        <dbReference type="EC" id="3.4.11.2"/>
    </reaction>
</comment>
<keyword evidence="7" id="KW-0645">Protease</keyword>
<dbReference type="Gene3D" id="2.60.40.1730">
    <property type="entry name" value="tricorn interacting facor f3 domain"/>
    <property type="match status" value="1"/>
</dbReference>
<dbReference type="GO" id="GO:0005737">
    <property type="term" value="C:cytoplasm"/>
    <property type="evidence" value="ECO:0007669"/>
    <property type="project" value="TreeGrafter"/>
</dbReference>
<dbReference type="GO" id="GO:0043171">
    <property type="term" value="P:peptide catabolic process"/>
    <property type="evidence" value="ECO:0007669"/>
    <property type="project" value="TreeGrafter"/>
</dbReference>
<dbReference type="PANTHER" id="PTHR11533">
    <property type="entry name" value="PROTEASE M1 ZINC METALLOPROTEASE"/>
    <property type="match status" value="1"/>
</dbReference>
<accession>A0AAV5AXB2</accession>
<dbReference type="GO" id="GO:0016020">
    <property type="term" value="C:membrane"/>
    <property type="evidence" value="ECO:0007669"/>
    <property type="project" value="TreeGrafter"/>
</dbReference>
<name>A0AAV5AXB2_9FLAO</name>
<evidence type="ECO:0000313" key="15">
    <source>
        <dbReference type="EMBL" id="GJM53234.1"/>
    </source>
</evidence>
<evidence type="ECO:0000256" key="8">
    <source>
        <dbReference type="ARBA" id="ARBA00022723"/>
    </source>
</evidence>
<organism evidence="14 16">
    <name type="scientific">Capnocytophaga catalasegens</name>
    <dbReference type="NCBI Taxonomy" id="1004260"/>
    <lineage>
        <taxon>Bacteria</taxon>
        <taxon>Pseudomonadati</taxon>
        <taxon>Bacteroidota</taxon>
        <taxon>Flavobacteriia</taxon>
        <taxon>Flavobacteriales</taxon>
        <taxon>Flavobacteriaceae</taxon>
        <taxon>Capnocytophaga</taxon>
    </lineage>
</organism>
<gene>
    <name evidence="14" type="ORF">RCZ15_23220</name>
    <name evidence="15" type="ORF">RCZ16_15510</name>
</gene>
<dbReference type="InterPro" id="IPR045357">
    <property type="entry name" value="Aminopeptidase_N-like_N"/>
</dbReference>
<dbReference type="Pfam" id="PF17900">
    <property type="entry name" value="Peptidase_M1_N"/>
    <property type="match status" value="1"/>
</dbReference>
<evidence type="ECO:0000256" key="7">
    <source>
        <dbReference type="ARBA" id="ARBA00022670"/>
    </source>
</evidence>
<evidence type="ECO:0000256" key="4">
    <source>
        <dbReference type="ARBA" id="ARBA00012564"/>
    </source>
</evidence>
<evidence type="ECO:0000256" key="9">
    <source>
        <dbReference type="ARBA" id="ARBA00022801"/>
    </source>
</evidence>
<dbReference type="SUPFAM" id="SSF55486">
    <property type="entry name" value="Metalloproteases ('zincins'), catalytic domain"/>
    <property type="match status" value="1"/>
</dbReference>
<comment type="similarity">
    <text evidence="3">Belongs to the peptidase M1 family.</text>
</comment>
<sequence length="839" mass="97559">MLYVLNYIDMKKYLIAIVATIATISLYGQTETSGSEVYRATPSKYTELKHTKLKVCFDFDKKTLDGEAWVTASPYFYANDSVRLNAKSMQIHKVELVKGKKTQSVKYIYENDFINIFLDKKYNKNEDYTLYIKYTAQPELIDNKGTVAITDTKGLYFINPTGEDYEKPTQIWTQGETESSSVWFPTIDRPNQKTTQEIYITVPDKYVTLSNGILTSSVKEANGLRTDYWVMDKKHAPYLFFMAVGEFQVVKDTAWRGKVAVDYYMEKDKGHLGKKIFGNTSEMIEFFSKKYGYDFPWQKYAQVIVRDFVSGAMENTTAVSFSEYFNQTETELADENRAENTIAHELAHHWFGDLVTTESWANLTMNESFANYAEYLWLEYKYGKDVADYHLLENNMYYHREPDDFSKNLVRFAYEDKEDMFDKVSYNKGGAILHMLRDYLGDDAFFQGIAIYLKENEYSTGEAHQFRLALEKVSGKDLNWFFNQWYFSNGNPVIKISEKYDTQAKKIELKLSQIQEEAPLFQFPLEVDIYQNGKKVRHSVWVDAKKENIFTFDADKAPQLVDINPRGVILLSQEETNKTKEQYQFQYRHAKDYKSRNEALEYAIQNLDKQTIFQATSDVFFRLRIKALSALESEKLTIKELVEIEKIAKSDPENLARANAIKLLALSANKKYIPIYEQGVKTNSAAIKSASILSLSKIDPEKCVQLLQDTKANELKEEDLMELLPLLIDNKISHHLQTISYSFILYPFVEQSDYNKAKYFKEGFKWSMNQDDISSIRKSSILLKQIYSQIAQYPVAKNAINKVIEEAIDIKKELLNKSERTTTIKQQIEILERLQNQFK</sequence>
<dbReference type="CDD" id="cd09603">
    <property type="entry name" value="M1_APN_like"/>
    <property type="match status" value="1"/>
</dbReference>
<dbReference type="InterPro" id="IPR050344">
    <property type="entry name" value="Peptidase_M1_aminopeptidases"/>
</dbReference>
<dbReference type="InterPro" id="IPR001930">
    <property type="entry name" value="Peptidase_M1"/>
</dbReference>
<dbReference type="GO" id="GO:0042277">
    <property type="term" value="F:peptide binding"/>
    <property type="evidence" value="ECO:0007669"/>
    <property type="project" value="TreeGrafter"/>
</dbReference>
<feature type="domain" description="Aminopeptidase N-like N-terminal" evidence="13">
    <location>
        <begin position="50"/>
        <end position="239"/>
    </location>
</feature>
<dbReference type="Proteomes" id="UP001208692">
    <property type="component" value="Unassembled WGS sequence"/>
</dbReference>
<evidence type="ECO:0000256" key="5">
    <source>
        <dbReference type="ARBA" id="ARBA00015611"/>
    </source>
</evidence>
<protein>
    <recommendedName>
        <fullName evidence="5">Aminopeptidase N</fullName>
        <ecNumber evidence="4">3.4.11.2</ecNumber>
    </recommendedName>
</protein>
<dbReference type="GO" id="GO:0016285">
    <property type="term" value="F:alanyl aminopeptidase activity"/>
    <property type="evidence" value="ECO:0007669"/>
    <property type="project" value="UniProtKB-EC"/>
</dbReference>
<dbReference type="Pfam" id="PF01433">
    <property type="entry name" value="Peptidase_M1"/>
    <property type="match status" value="1"/>
</dbReference>
<evidence type="ECO:0000256" key="10">
    <source>
        <dbReference type="ARBA" id="ARBA00022833"/>
    </source>
</evidence>
<dbReference type="GO" id="GO:0070006">
    <property type="term" value="F:metalloaminopeptidase activity"/>
    <property type="evidence" value="ECO:0007669"/>
    <property type="project" value="TreeGrafter"/>
</dbReference>
<dbReference type="PRINTS" id="PR00756">
    <property type="entry name" value="ALADIPTASE"/>
</dbReference>
<evidence type="ECO:0000259" key="13">
    <source>
        <dbReference type="Pfam" id="PF17900"/>
    </source>
</evidence>
<proteinExistence type="inferred from homology"/>
<dbReference type="EMBL" id="BQKB01000031">
    <property type="protein sequence ID" value="GJM53234.1"/>
    <property type="molecule type" value="Genomic_DNA"/>
</dbReference>
<dbReference type="AlphaFoldDB" id="A0AAV5AXB2"/>
<dbReference type="EMBL" id="BQKA01000050">
    <property type="protein sequence ID" value="GJM51349.1"/>
    <property type="molecule type" value="Genomic_DNA"/>
</dbReference>
<evidence type="ECO:0000259" key="12">
    <source>
        <dbReference type="Pfam" id="PF01433"/>
    </source>
</evidence>
<dbReference type="PANTHER" id="PTHR11533:SF174">
    <property type="entry name" value="PUROMYCIN-SENSITIVE AMINOPEPTIDASE-RELATED"/>
    <property type="match status" value="1"/>
</dbReference>
<evidence type="ECO:0000313" key="16">
    <source>
        <dbReference type="Proteomes" id="UP001207736"/>
    </source>
</evidence>
<keyword evidence="6" id="KW-0031">Aminopeptidase</keyword>
<dbReference type="SUPFAM" id="SSF63737">
    <property type="entry name" value="Leukotriene A4 hydrolase N-terminal domain"/>
    <property type="match status" value="1"/>
</dbReference>
<dbReference type="GO" id="GO:0008270">
    <property type="term" value="F:zinc ion binding"/>
    <property type="evidence" value="ECO:0007669"/>
    <property type="project" value="InterPro"/>
</dbReference>
<evidence type="ECO:0000313" key="14">
    <source>
        <dbReference type="EMBL" id="GJM51349.1"/>
    </source>
</evidence>
<dbReference type="InterPro" id="IPR042097">
    <property type="entry name" value="Aminopeptidase_N-like_N_sf"/>
</dbReference>
<comment type="caution">
    <text evidence="14">The sequence shown here is derived from an EMBL/GenBank/DDBJ whole genome shotgun (WGS) entry which is preliminary data.</text>
</comment>
<comment type="cofactor">
    <cofactor evidence="2">
        <name>Zn(2+)</name>
        <dbReference type="ChEBI" id="CHEBI:29105"/>
    </cofactor>
</comment>